<organism evidence="1 2">
    <name type="scientific">Mikania micrantha</name>
    <name type="common">bitter vine</name>
    <dbReference type="NCBI Taxonomy" id="192012"/>
    <lineage>
        <taxon>Eukaryota</taxon>
        <taxon>Viridiplantae</taxon>
        <taxon>Streptophyta</taxon>
        <taxon>Embryophyta</taxon>
        <taxon>Tracheophyta</taxon>
        <taxon>Spermatophyta</taxon>
        <taxon>Magnoliopsida</taxon>
        <taxon>eudicotyledons</taxon>
        <taxon>Gunneridae</taxon>
        <taxon>Pentapetalae</taxon>
        <taxon>asterids</taxon>
        <taxon>campanulids</taxon>
        <taxon>Asterales</taxon>
        <taxon>Asteraceae</taxon>
        <taxon>Asteroideae</taxon>
        <taxon>Heliantheae alliance</taxon>
        <taxon>Eupatorieae</taxon>
        <taxon>Mikania</taxon>
    </lineage>
</organism>
<gene>
    <name evidence="1" type="ORF">E3N88_16162</name>
</gene>
<evidence type="ECO:0000313" key="1">
    <source>
        <dbReference type="EMBL" id="KAD5508459.1"/>
    </source>
</evidence>
<dbReference type="EMBL" id="SZYD01000008">
    <property type="protein sequence ID" value="KAD5508459.1"/>
    <property type="molecule type" value="Genomic_DNA"/>
</dbReference>
<dbReference type="AlphaFoldDB" id="A0A5N6NY21"/>
<sequence length="209" mass="23195">MLTDKDKRENIKLPGWHWKAYPETKTLTLSSRSRDTMSVEQMTPLCVAAAEIAHNLFDKMTCNNNDYIRFQLRNGKGYQFQVANGDERGVRDGIEVGLGEGVAIDLKIVETGLEIERYRDAIDGDSRLDLAIWISISGPTTSSKSIAIGLLAEVITHQFNNADKTWINVYLIEAKQALGYPLEPSENCGDANPTKCLVGGEEGGFDQRI</sequence>
<dbReference type="Proteomes" id="UP000326396">
    <property type="component" value="Linkage Group LG16"/>
</dbReference>
<reference evidence="1 2" key="1">
    <citation type="submission" date="2019-05" db="EMBL/GenBank/DDBJ databases">
        <title>Mikania micrantha, genome provides insights into the molecular mechanism of rapid growth.</title>
        <authorList>
            <person name="Liu B."/>
        </authorList>
    </citation>
    <scope>NUCLEOTIDE SEQUENCE [LARGE SCALE GENOMIC DNA]</scope>
    <source>
        <strain evidence="1">NLD-2019</strain>
        <tissue evidence="1">Leaf</tissue>
    </source>
</reference>
<keyword evidence="2" id="KW-1185">Reference proteome</keyword>
<accession>A0A5N6NY21</accession>
<name>A0A5N6NY21_9ASTR</name>
<evidence type="ECO:0000313" key="2">
    <source>
        <dbReference type="Proteomes" id="UP000326396"/>
    </source>
</evidence>
<protein>
    <submittedName>
        <fullName evidence="1">Uncharacterized protein</fullName>
    </submittedName>
</protein>
<proteinExistence type="predicted"/>
<comment type="caution">
    <text evidence="1">The sequence shown here is derived from an EMBL/GenBank/DDBJ whole genome shotgun (WGS) entry which is preliminary data.</text>
</comment>